<dbReference type="Gene3D" id="2.60.120.260">
    <property type="entry name" value="Galactose-binding domain-like"/>
    <property type="match status" value="1"/>
</dbReference>
<evidence type="ECO:0000256" key="3">
    <source>
        <dbReference type="SAM" id="SignalP"/>
    </source>
</evidence>
<accession>A0A1M6VR05</accession>
<dbReference type="InterPro" id="IPR052940">
    <property type="entry name" value="Carb_Esterase_6"/>
</dbReference>
<dbReference type="SUPFAM" id="SSF52266">
    <property type="entry name" value="SGNH hydrolase"/>
    <property type="match status" value="1"/>
</dbReference>
<dbReference type="InterPro" id="IPR005084">
    <property type="entry name" value="CBM6"/>
</dbReference>
<keyword evidence="2" id="KW-0378">Hydrolase</keyword>
<dbReference type="GO" id="GO:0016788">
    <property type="term" value="F:hydrolase activity, acting on ester bonds"/>
    <property type="evidence" value="ECO:0007669"/>
    <property type="project" value="UniProtKB-ARBA"/>
</dbReference>
<dbReference type="SUPFAM" id="SSF49785">
    <property type="entry name" value="Galactose-binding domain-like"/>
    <property type="match status" value="1"/>
</dbReference>
<keyword evidence="1 3" id="KW-0732">Signal</keyword>
<dbReference type="Proteomes" id="UP000184275">
    <property type="component" value="Unassembled WGS sequence"/>
</dbReference>
<feature type="domain" description="CBM6" evidence="4">
    <location>
        <begin position="306"/>
        <end position="446"/>
    </location>
</feature>
<organism evidence="5 6">
    <name type="scientific">Fibrobacter intestinalis</name>
    <dbReference type="NCBI Taxonomy" id="28122"/>
    <lineage>
        <taxon>Bacteria</taxon>
        <taxon>Pseudomonadati</taxon>
        <taxon>Fibrobacterota</taxon>
        <taxon>Fibrobacteria</taxon>
        <taxon>Fibrobacterales</taxon>
        <taxon>Fibrobacteraceae</taxon>
        <taxon>Fibrobacter</taxon>
    </lineage>
</organism>
<dbReference type="CDD" id="cd04080">
    <property type="entry name" value="CBM6_cellulase-like"/>
    <property type="match status" value="1"/>
</dbReference>
<evidence type="ECO:0000256" key="1">
    <source>
        <dbReference type="ARBA" id="ARBA00022729"/>
    </source>
</evidence>
<proteinExistence type="predicted"/>
<dbReference type="InterPro" id="IPR036514">
    <property type="entry name" value="SGNH_hydro_sf"/>
</dbReference>
<evidence type="ECO:0000259" key="4">
    <source>
        <dbReference type="PROSITE" id="PS51175"/>
    </source>
</evidence>
<sequence length="494" mass="53801">MKLDFSSGFLSAVCTILGAVSFLTAAPDPNFHIYIAYGQSNMAGAGEIRKGIDDVEHPRYKMYATTACTQLGRPNVGALYPAIPPMFHCGEGLSIADWFGRYMADSLPGVTVAVIPVAVGGTKIELFDKDKYAEYLAGEASWLVNWAKDYGTDGNAHARIVEVAQEAMKEGVIKGFIFHQGESGAMSGNDWQSEVKKTRDDILNALNLSADTVPFLAGEMEDSDAGGCCYGFALNQVGNLPNIMKNTYVVKSTGLKGNGKDSYHFSSESYQEFGLRYAQKMLEVMHKTTAVVPQEPFGGKRVTLPGRIEAENYDLGGQNKAYYDSDLKNEGGKYRDDGVDIDTIPAGGYAVGYTRKGEWLKYSVEAPLAGDFEVSVHVATGSTAAGIAVFVDERILGDSVPVEKTGEDWSSYQMVSVGKLTLPAGNHEIKLLVTGDYVNIDYLDFSLCVDSTTAIRSGRQIHEQAKDKRLRFDGQKVYLQKNGKKFDLLGIQIK</sequence>
<evidence type="ECO:0000313" key="6">
    <source>
        <dbReference type="Proteomes" id="UP000184275"/>
    </source>
</evidence>
<dbReference type="AlphaFoldDB" id="A0A1M6VR05"/>
<dbReference type="GO" id="GO:0030246">
    <property type="term" value="F:carbohydrate binding"/>
    <property type="evidence" value="ECO:0007669"/>
    <property type="project" value="InterPro"/>
</dbReference>
<reference evidence="6" key="1">
    <citation type="submission" date="2016-11" db="EMBL/GenBank/DDBJ databases">
        <authorList>
            <person name="Varghese N."/>
            <person name="Submissions S."/>
        </authorList>
    </citation>
    <scope>NUCLEOTIDE SEQUENCE [LARGE SCALE GENOMIC DNA]</scope>
    <source>
        <strain evidence="6">UWOS</strain>
    </source>
</reference>
<dbReference type="Pfam" id="PF03422">
    <property type="entry name" value="CBM_6"/>
    <property type="match status" value="1"/>
</dbReference>
<feature type="chain" id="PRO_5012974733" evidence="3">
    <location>
        <begin position="26"/>
        <end position="494"/>
    </location>
</feature>
<evidence type="ECO:0000256" key="2">
    <source>
        <dbReference type="ARBA" id="ARBA00022801"/>
    </source>
</evidence>
<protein>
    <submittedName>
        <fullName evidence="5">Carbohydrate binding module (Family 6)</fullName>
    </submittedName>
</protein>
<dbReference type="Pfam" id="PF03629">
    <property type="entry name" value="SASA"/>
    <property type="match status" value="1"/>
</dbReference>
<name>A0A1M6VR05_9BACT</name>
<keyword evidence="6" id="KW-1185">Reference proteome</keyword>
<dbReference type="PANTHER" id="PTHR31988">
    <property type="entry name" value="ESTERASE, PUTATIVE (DUF303)-RELATED"/>
    <property type="match status" value="1"/>
</dbReference>
<dbReference type="InterPro" id="IPR008979">
    <property type="entry name" value="Galactose-bd-like_sf"/>
</dbReference>
<dbReference type="InterPro" id="IPR006584">
    <property type="entry name" value="Cellulose-bd_IV"/>
</dbReference>
<dbReference type="Gene3D" id="3.40.50.1110">
    <property type="entry name" value="SGNH hydrolase"/>
    <property type="match status" value="1"/>
</dbReference>
<gene>
    <name evidence="5" type="ORF">SAMN05720469_1203</name>
</gene>
<dbReference type="SMART" id="SM00606">
    <property type="entry name" value="CBD_IV"/>
    <property type="match status" value="1"/>
</dbReference>
<dbReference type="PANTHER" id="PTHR31988:SF19">
    <property type="entry name" value="9-O-ACETYL-N-ACETYLNEURAMINIC ACID DEACETYLASE-RELATED"/>
    <property type="match status" value="1"/>
</dbReference>
<dbReference type="PROSITE" id="PS51175">
    <property type="entry name" value="CBM6"/>
    <property type="match status" value="1"/>
</dbReference>
<dbReference type="EMBL" id="FRAW01000020">
    <property type="protein sequence ID" value="SHK83918.1"/>
    <property type="molecule type" value="Genomic_DNA"/>
</dbReference>
<evidence type="ECO:0000313" key="5">
    <source>
        <dbReference type="EMBL" id="SHK83918.1"/>
    </source>
</evidence>
<dbReference type="RefSeq" id="WP_073304893.1">
    <property type="nucleotide sequence ID" value="NZ_FRAW01000020.1"/>
</dbReference>
<dbReference type="InterPro" id="IPR005181">
    <property type="entry name" value="SASA"/>
</dbReference>
<feature type="signal peptide" evidence="3">
    <location>
        <begin position="1"/>
        <end position="25"/>
    </location>
</feature>